<accession>Q96TY5</accession>
<name>Q96TY5_NEUCS</name>
<dbReference type="EMBL" id="AL356324">
    <property type="protein sequence ID" value="CAD11439.1"/>
    <property type="molecule type" value="Genomic_DNA"/>
</dbReference>
<gene>
    <name evidence="1" type="primary">B9J10.050</name>
</gene>
<evidence type="ECO:0000313" key="1">
    <source>
        <dbReference type="EMBL" id="CAD11439.1"/>
    </source>
</evidence>
<protein>
    <submittedName>
        <fullName evidence="1">Uncharacterized protein B9J10.050</fullName>
    </submittedName>
</protein>
<dbReference type="AlphaFoldDB" id="Q96TY5"/>
<reference evidence="1" key="2">
    <citation type="submission" date="2001-11" db="EMBL/GenBank/DDBJ databases">
        <authorList>
            <person name="German Neurospora genome project"/>
        </authorList>
    </citation>
    <scope>NUCLEOTIDE SEQUENCE</scope>
</reference>
<organism evidence="1">
    <name type="scientific">Neurospora crassa</name>
    <dbReference type="NCBI Taxonomy" id="5141"/>
    <lineage>
        <taxon>Eukaryota</taxon>
        <taxon>Fungi</taxon>
        <taxon>Dikarya</taxon>
        <taxon>Ascomycota</taxon>
        <taxon>Pezizomycotina</taxon>
        <taxon>Sordariomycetes</taxon>
        <taxon>Sordariomycetidae</taxon>
        <taxon>Sordariales</taxon>
        <taxon>Sordariaceae</taxon>
        <taxon>Neurospora</taxon>
    </lineage>
</organism>
<dbReference type="VEuPathDB" id="FungiDB:NCU08463"/>
<proteinExistence type="predicted"/>
<reference evidence="1" key="1">
    <citation type="submission" date="2000-05" db="EMBL/GenBank/DDBJ databases">
        <authorList>
            <person name="Schulte U."/>
            <person name="Aign V."/>
            <person name="Hoheisel J."/>
            <person name="Brandt P."/>
            <person name="Fartmann B."/>
            <person name="Holland R."/>
            <person name="Nyakatura G."/>
            <person name="Mewes H.W."/>
            <person name="Mannhaupt G."/>
        </authorList>
    </citation>
    <scope>NUCLEOTIDE SEQUENCE</scope>
</reference>
<dbReference type="HOGENOM" id="CLU_1489397_0_0_1"/>
<sequence length="181" mass="20312">MCLYFPYGGFFSCGCDLHPGFVALCNYNCHPSQRQRAPLSRDAYGQVFHSFGEMCPECYRDGWDHVRGRGSERTGIVKDSRHKQVFSIVSDGFKGLATRSPPCVFGNQCGDFASTCADPWTAPMFGSAHFRKAEEEPCRHAYGSNRKLRQHTQNRAVLPQKRGCPLEQATEMMGCGIYLPK</sequence>